<dbReference type="InterPro" id="IPR050861">
    <property type="entry name" value="Dihydroxyacetone_Kinase"/>
</dbReference>
<evidence type="ECO:0000256" key="1">
    <source>
        <dbReference type="ARBA" id="ARBA00022679"/>
    </source>
</evidence>
<dbReference type="InterPro" id="IPR004007">
    <property type="entry name" value="DhaL_dom"/>
</dbReference>
<protein>
    <submittedName>
        <fullName evidence="4">Dihydroxyacetone kinase subunit L</fullName>
    </submittedName>
</protein>
<dbReference type="GO" id="GO:0005829">
    <property type="term" value="C:cytosol"/>
    <property type="evidence" value="ECO:0007669"/>
    <property type="project" value="TreeGrafter"/>
</dbReference>
<comment type="caution">
    <text evidence="4">The sequence shown here is derived from an EMBL/GenBank/DDBJ whole genome shotgun (WGS) entry which is preliminary data.</text>
</comment>
<sequence>MKTINISQLIKWLEKAALVMQENKDYLTKLDSDIGDADHGFNMERGFNKVREKLDELSNSKDIASLFKNTGMTLISSIGGASGPLYGTLFLQASMVLKDKTELNLIDLKNCLENGVNGVKLRGKASVGDKTMIDVLDPAIQSLSDSLNANLSINEALENLVKVAEKGMTSTTDLIAKKGRASYLGERSIGHQDAGATSSYLIFKSLKEAIN</sequence>
<dbReference type="RefSeq" id="WP_140591145.1">
    <property type="nucleotide sequence ID" value="NZ_VFWZ01000002.1"/>
</dbReference>
<dbReference type="PROSITE" id="PS51480">
    <property type="entry name" value="DHAL"/>
    <property type="match status" value="1"/>
</dbReference>
<organism evidence="4 5">
    <name type="scientific">Aquimarina algicola</name>
    <dbReference type="NCBI Taxonomy" id="2589995"/>
    <lineage>
        <taxon>Bacteria</taxon>
        <taxon>Pseudomonadati</taxon>
        <taxon>Bacteroidota</taxon>
        <taxon>Flavobacteriia</taxon>
        <taxon>Flavobacteriales</taxon>
        <taxon>Flavobacteriaceae</taxon>
        <taxon>Aquimarina</taxon>
    </lineage>
</organism>
<dbReference type="Gene3D" id="1.25.40.340">
    <property type="match status" value="1"/>
</dbReference>
<dbReference type="SMART" id="SM01120">
    <property type="entry name" value="Dak2"/>
    <property type="match status" value="1"/>
</dbReference>
<reference evidence="4 5" key="1">
    <citation type="submission" date="2019-06" db="EMBL/GenBank/DDBJ databases">
        <authorList>
            <person name="Meng X."/>
        </authorList>
    </citation>
    <scope>NUCLEOTIDE SEQUENCE [LARGE SCALE GENOMIC DNA]</scope>
    <source>
        <strain evidence="4 5">M625</strain>
    </source>
</reference>
<dbReference type="GO" id="GO:0004371">
    <property type="term" value="F:glycerone kinase activity"/>
    <property type="evidence" value="ECO:0007669"/>
    <property type="project" value="InterPro"/>
</dbReference>
<dbReference type="InterPro" id="IPR012737">
    <property type="entry name" value="DhaK_L_YcgS"/>
</dbReference>
<dbReference type="PANTHER" id="PTHR28629:SF4">
    <property type="entry name" value="TRIOKINASE_FMN CYCLASE"/>
    <property type="match status" value="1"/>
</dbReference>
<name>A0A504JKR1_9FLAO</name>
<gene>
    <name evidence="4" type="primary">dhaL</name>
    <name evidence="4" type="ORF">FHK87_05565</name>
</gene>
<proteinExistence type="predicted"/>
<dbReference type="SUPFAM" id="SSF101473">
    <property type="entry name" value="DhaL-like"/>
    <property type="match status" value="1"/>
</dbReference>
<dbReference type="GO" id="GO:0019563">
    <property type="term" value="P:glycerol catabolic process"/>
    <property type="evidence" value="ECO:0007669"/>
    <property type="project" value="TreeGrafter"/>
</dbReference>
<accession>A0A504JKR1</accession>
<dbReference type="Proteomes" id="UP000315540">
    <property type="component" value="Unassembled WGS sequence"/>
</dbReference>
<dbReference type="EMBL" id="VFWZ01000002">
    <property type="protein sequence ID" value="TPN87060.1"/>
    <property type="molecule type" value="Genomic_DNA"/>
</dbReference>
<evidence type="ECO:0000313" key="5">
    <source>
        <dbReference type="Proteomes" id="UP000315540"/>
    </source>
</evidence>
<evidence type="ECO:0000256" key="2">
    <source>
        <dbReference type="ARBA" id="ARBA00022777"/>
    </source>
</evidence>
<keyword evidence="5" id="KW-1185">Reference proteome</keyword>
<dbReference type="NCBIfam" id="TIGR02365">
    <property type="entry name" value="dha_L_ycgS"/>
    <property type="match status" value="1"/>
</dbReference>
<evidence type="ECO:0000259" key="3">
    <source>
        <dbReference type="PROSITE" id="PS51480"/>
    </source>
</evidence>
<dbReference type="FunFam" id="1.25.40.340:FF:000002">
    <property type="entry name" value="Dihydroxyacetone kinase, L subunit"/>
    <property type="match status" value="1"/>
</dbReference>
<dbReference type="AlphaFoldDB" id="A0A504JKR1"/>
<keyword evidence="1" id="KW-0808">Transferase</keyword>
<feature type="domain" description="DhaL" evidence="3">
    <location>
        <begin position="7"/>
        <end position="208"/>
    </location>
</feature>
<keyword evidence="2 4" id="KW-0418">Kinase</keyword>
<dbReference type="OrthoDB" id="9800291at2"/>
<dbReference type="Pfam" id="PF02734">
    <property type="entry name" value="Dak2"/>
    <property type="match status" value="1"/>
</dbReference>
<dbReference type="InterPro" id="IPR036117">
    <property type="entry name" value="DhaL_dom_sf"/>
</dbReference>
<dbReference type="PANTHER" id="PTHR28629">
    <property type="entry name" value="TRIOKINASE/FMN CYCLASE"/>
    <property type="match status" value="1"/>
</dbReference>
<evidence type="ECO:0000313" key="4">
    <source>
        <dbReference type="EMBL" id="TPN87060.1"/>
    </source>
</evidence>